<name>A0ABS5LAW0_9BACI</name>
<evidence type="ECO:0000256" key="1">
    <source>
        <dbReference type="ARBA" id="ARBA00000085"/>
    </source>
</evidence>
<keyword evidence="9" id="KW-1133">Transmembrane helix</keyword>
<dbReference type="PROSITE" id="PS50112">
    <property type="entry name" value="PAS"/>
    <property type="match status" value="1"/>
</dbReference>
<evidence type="ECO:0000259" key="11">
    <source>
        <dbReference type="PROSITE" id="PS50112"/>
    </source>
</evidence>
<evidence type="ECO:0000256" key="9">
    <source>
        <dbReference type="SAM" id="Phobius"/>
    </source>
</evidence>
<accession>A0ABS5LAW0</accession>
<dbReference type="InterPro" id="IPR036890">
    <property type="entry name" value="HATPase_C_sf"/>
</dbReference>
<comment type="caution">
    <text evidence="12">The sequence shown here is derived from an EMBL/GenBank/DDBJ whole genome shotgun (WGS) entry which is preliminary data.</text>
</comment>
<dbReference type="InterPro" id="IPR004358">
    <property type="entry name" value="Sig_transdc_His_kin-like_C"/>
</dbReference>
<feature type="domain" description="PAS" evidence="11">
    <location>
        <begin position="88"/>
        <end position="158"/>
    </location>
</feature>
<sequence>MESSRKIAIRIALIYLIIGVFWIFATDYASLLLAKQDLNVYNFFQHYKGWVYMLATSVGLYLLVYSRTKRILHSKEKLEQKEKELERSNEHYRSLFHHNPDGVIEVDNQGRLMALNPEGELIIGYKESYIKGRDALEYVIPSEWEMASTLFKKVIAGHPQKFELTVRNRLKQKRILRCSLLPIVVNGEIQGVFGIGRDITEFKANEELMITSEKMSIIGELAASVAHEIRNPLTSLKGFVQLMSSSRTLDDQHLDIMMSEIDRINLISGEMLALGKKQDVVFRKEDVLSIMSHVMVLIEGEANMKNVLIQLVDESKYPMHIYCDQNQLKQVFLNLLKNAIEAIDDSGLIIIKLSSNGETAMVRIEDDGAGMEKERLDKLGEPFYSTKEKGTGLGLAVCFSIVKRHKGSIRFASKIGKGTTVEVEVPLAK</sequence>
<dbReference type="EMBL" id="JAGVRK010000001">
    <property type="protein sequence ID" value="MBS2967718.1"/>
    <property type="molecule type" value="Genomic_DNA"/>
</dbReference>
<evidence type="ECO:0000256" key="5">
    <source>
        <dbReference type="ARBA" id="ARBA00022741"/>
    </source>
</evidence>
<comment type="catalytic activity">
    <reaction evidence="1">
        <text>ATP + protein L-histidine = ADP + protein N-phospho-L-histidine.</text>
        <dbReference type="EC" id="2.7.13.3"/>
    </reaction>
</comment>
<dbReference type="Gene3D" id="1.10.287.130">
    <property type="match status" value="1"/>
</dbReference>
<dbReference type="PRINTS" id="PR00344">
    <property type="entry name" value="BCTRLSENSOR"/>
</dbReference>
<keyword evidence="7" id="KW-0067">ATP-binding</keyword>
<dbReference type="Proteomes" id="UP000682403">
    <property type="component" value="Unassembled WGS sequence"/>
</dbReference>
<keyword evidence="5" id="KW-0547">Nucleotide-binding</keyword>
<dbReference type="InterPro" id="IPR005467">
    <property type="entry name" value="His_kinase_dom"/>
</dbReference>
<feature type="transmembrane region" description="Helical" evidence="9">
    <location>
        <begin position="49"/>
        <end position="65"/>
    </location>
</feature>
<evidence type="ECO:0000256" key="2">
    <source>
        <dbReference type="ARBA" id="ARBA00012438"/>
    </source>
</evidence>
<reference evidence="12 13" key="1">
    <citation type="submission" date="2021-04" db="EMBL/GenBank/DDBJ databases">
        <title>Metabacillus sp. strain KIGAM252 whole genome sequence.</title>
        <authorList>
            <person name="Seo M.-J."/>
            <person name="Cho E.-S."/>
            <person name="Hwang C.Y."/>
            <person name="Yoon D.J."/>
        </authorList>
    </citation>
    <scope>NUCLEOTIDE SEQUENCE [LARGE SCALE GENOMIC DNA]</scope>
    <source>
        <strain evidence="12 13">KIGAM252</strain>
    </source>
</reference>
<evidence type="ECO:0000313" key="12">
    <source>
        <dbReference type="EMBL" id="MBS2967718.1"/>
    </source>
</evidence>
<keyword evidence="9" id="KW-0472">Membrane</keyword>
<dbReference type="Pfam" id="PF02518">
    <property type="entry name" value="HATPase_c"/>
    <property type="match status" value="1"/>
</dbReference>
<dbReference type="Gene3D" id="3.30.450.20">
    <property type="entry name" value="PAS domain"/>
    <property type="match status" value="1"/>
</dbReference>
<dbReference type="SMART" id="SM00091">
    <property type="entry name" value="PAS"/>
    <property type="match status" value="1"/>
</dbReference>
<evidence type="ECO:0000256" key="8">
    <source>
        <dbReference type="ARBA" id="ARBA00023012"/>
    </source>
</evidence>
<keyword evidence="6" id="KW-0418">Kinase</keyword>
<dbReference type="RefSeq" id="WP_211556375.1">
    <property type="nucleotide sequence ID" value="NZ_JAGVRK010000001.1"/>
</dbReference>
<evidence type="ECO:0000313" key="13">
    <source>
        <dbReference type="Proteomes" id="UP000682403"/>
    </source>
</evidence>
<keyword evidence="13" id="KW-1185">Reference proteome</keyword>
<dbReference type="SUPFAM" id="SSF55785">
    <property type="entry name" value="PYP-like sensor domain (PAS domain)"/>
    <property type="match status" value="1"/>
</dbReference>
<keyword evidence="3" id="KW-0597">Phosphoprotein</keyword>
<dbReference type="InterPro" id="IPR003594">
    <property type="entry name" value="HATPase_dom"/>
</dbReference>
<keyword evidence="4" id="KW-0808">Transferase</keyword>
<evidence type="ECO:0000256" key="6">
    <source>
        <dbReference type="ARBA" id="ARBA00022777"/>
    </source>
</evidence>
<gene>
    <name evidence="12" type="ORF">J9317_02880</name>
</gene>
<dbReference type="InterPro" id="IPR003661">
    <property type="entry name" value="HisK_dim/P_dom"/>
</dbReference>
<protein>
    <recommendedName>
        <fullName evidence="2">histidine kinase</fullName>
        <ecNumber evidence="2">2.7.13.3</ecNumber>
    </recommendedName>
</protein>
<dbReference type="EC" id="2.7.13.3" evidence="2"/>
<dbReference type="Pfam" id="PF08448">
    <property type="entry name" value="PAS_4"/>
    <property type="match status" value="1"/>
</dbReference>
<dbReference type="SMART" id="SM00388">
    <property type="entry name" value="HisKA"/>
    <property type="match status" value="1"/>
</dbReference>
<dbReference type="NCBIfam" id="TIGR00229">
    <property type="entry name" value="sensory_box"/>
    <property type="match status" value="1"/>
</dbReference>
<dbReference type="Gene3D" id="3.30.565.10">
    <property type="entry name" value="Histidine kinase-like ATPase, C-terminal domain"/>
    <property type="match status" value="1"/>
</dbReference>
<feature type="domain" description="Histidine kinase" evidence="10">
    <location>
        <begin position="224"/>
        <end position="429"/>
    </location>
</feature>
<evidence type="ECO:0000256" key="7">
    <source>
        <dbReference type="ARBA" id="ARBA00022840"/>
    </source>
</evidence>
<dbReference type="InterPro" id="IPR036097">
    <property type="entry name" value="HisK_dim/P_sf"/>
</dbReference>
<dbReference type="SUPFAM" id="SSF47384">
    <property type="entry name" value="Homodimeric domain of signal transducing histidine kinase"/>
    <property type="match status" value="1"/>
</dbReference>
<organism evidence="12 13">
    <name type="scientific">Metabacillus flavus</name>
    <dbReference type="NCBI Taxonomy" id="2823519"/>
    <lineage>
        <taxon>Bacteria</taxon>
        <taxon>Bacillati</taxon>
        <taxon>Bacillota</taxon>
        <taxon>Bacilli</taxon>
        <taxon>Bacillales</taxon>
        <taxon>Bacillaceae</taxon>
        <taxon>Metabacillus</taxon>
    </lineage>
</organism>
<proteinExistence type="predicted"/>
<dbReference type="PANTHER" id="PTHR43065:SF34">
    <property type="entry name" value="SPORULATION KINASE A"/>
    <property type="match status" value="1"/>
</dbReference>
<evidence type="ECO:0000256" key="4">
    <source>
        <dbReference type="ARBA" id="ARBA00022679"/>
    </source>
</evidence>
<dbReference type="InterPro" id="IPR000014">
    <property type="entry name" value="PAS"/>
</dbReference>
<feature type="transmembrane region" description="Helical" evidence="9">
    <location>
        <begin position="7"/>
        <end position="29"/>
    </location>
</feature>
<evidence type="ECO:0000256" key="3">
    <source>
        <dbReference type="ARBA" id="ARBA00022553"/>
    </source>
</evidence>
<dbReference type="PANTHER" id="PTHR43065">
    <property type="entry name" value="SENSOR HISTIDINE KINASE"/>
    <property type="match status" value="1"/>
</dbReference>
<dbReference type="CDD" id="cd00130">
    <property type="entry name" value="PAS"/>
    <property type="match status" value="1"/>
</dbReference>
<dbReference type="SUPFAM" id="SSF55874">
    <property type="entry name" value="ATPase domain of HSP90 chaperone/DNA topoisomerase II/histidine kinase"/>
    <property type="match status" value="1"/>
</dbReference>
<dbReference type="SMART" id="SM00387">
    <property type="entry name" value="HATPase_c"/>
    <property type="match status" value="1"/>
</dbReference>
<keyword evidence="8" id="KW-0902">Two-component regulatory system</keyword>
<dbReference type="InterPro" id="IPR035965">
    <property type="entry name" value="PAS-like_dom_sf"/>
</dbReference>
<dbReference type="CDD" id="cd00082">
    <property type="entry name" value="HisKA"/>
    <property type="match status" value="1"/>
</dbReference>
<keyword evidence="9" id="KW-0812">Transmembrane</keyword>
<dbReference type="PROSITE" id="PS50109">
    <property type="entry name" value="HIS_KIN"/>
    <property type="match status" value="1"/>
</dbReference>
<evidence type="ECO:0000259" key="10">
    <source>
        <dbReference type="PROSITE" id="PS50109"/>
    </source>
</evidence>
<dbReference type="InterPro" id="IPR013656">
    <property type="entry name" value="PAS_4"/>
</dbReference>
<dbReference type="Pfam" id="PF00512">
    <property type="entry name" value="HisKA"/>
    <property type="match status" value="1"/>
</dbReference>